<name>A0ABT1EIQ4_9FIRM</name>
<organism evidence="3 4">
    <name type="scientific">Ohessyouella blattaphilus</name>
    <dbReference type="NCBI Taxonomy" id="2949333"/>
    <lineage>
        <taxon>Bacteria</taxon>
        <taxon>Bacillati</taxon>
        <taxon>Bacillota</taxon>
        <taxon>Clostridia</taxon>
        <taxon>Lachnospirales</taxon>
        <taxon>Lachnospiraceae</taxon>
        <taxon>Ohessyouella</taxon>
    </lineage>
</organism>
<dbReference type="SUPFAM" id="SSF53098">
    <property type="entry name" value="Ribonuclease H-like"/>
    <property type="match status" value="1"/>
</dbReference>
<accession>A0ABT1EIQ4</accession>
<proteinExistence type="predicted"/>
<evidence type="ECO:0000313" key="3">
    <source>
        <dbReference type="EMBL" id="MCP1110563.1"/>
    </source>
</evidence>
<dbReference type="Pfam" id="PF01609">
    <property type="entry name" value="DDE_Tnp_1"/>
    <property type="match status" value="1"/>
</dbReference>
<dbReference type="RefSeq" id="WP_262069443.1">
    <property type="nucleotide sequence ID" value="NZ_JAMXOC010000014.1"/>
</dbReference>
<comment type="caution">
    <text evidence="3">The sequence shown here is derived from an EMBL/GenBank/DDBJ whole genome shotgun (WGS) entry which is preliminary data.</text>
</comment>
<dbReference type="PANTHER" id="PTHR34614">
    <property type="match status" value="1"/>
</dbReference>
<feature type="domain" description="Transposase IS4-like" evidence="2">
    <location>
        <begin position="211"/>
        <end position="482"/>
    </location>
</feature>
<evidence type="ECO:0000256" key="1">
    <source>
        <dbReference type="SAM" id="Coils"/>
    </source>
</evidence>
<dbReference type="InterPro" id="IPR002559">
    <property type="entry name" value="Transposase_11"/>
</dbReference>
<keyword evidence="1" id="KW-0175">Coiled coil</keyword>
<dbReference type="EMBL" id="JAMZFV010000014">
    <property type="protein sequence ID" value="MCP1110563.1"/>
    <property type="molecule type" value="Genomic_DNA"/>
</dbReference>
<dbReference type="PANTHER" id="PTHR34614:SF2">
    <property type="entry name" value="TRANSPOSASE IS4-LIKE DOMAIN-CONTAINING PROTEIN"/>
    <property type="match status" value="1"/>
</dbReference>
<evidence type="ECO:0000313" key="4">
    <source>
        <dbReference type="Proteomes" id="UP001523565"/>
    </source>
</evidence>
<dbReference type="InterPro" id="IPR012337">
    <property type="entry name" value="RNaseH-like_sf"/>
</dbReference>
<gene>
    <name evidence="3" type="ORF">NK118_09900</name>
</gene>
<dbReference type="Proteomes" id="UP001523565">
    <property type="component" value="Unassembled WGS sequence"/>
</dbReference>
<evidence type="ECO:0000259" key="2">
    <source>
        <dbReference type="Pfam" id="PF01609"/>
    </source>
</evidence>
<feature type="coiled-coil region" evidence="1">
    <location>
        <begin position="350"/>
        <end position="377"/>
    </location>
</feature>
<sequence>MYYDFKVKIPEEVGKITRRTIKGVIYINYEYARIYKPDKKYNIPKRTTIGKLCDDEPEMMYPNANYLKFYPDAELPKERDRSTRSSCLRIGSFLVVQKIIKEYGLDEMLARIIGRDSGLFLDLAAYSIISESNASQYYPDYAYNHPLFTREMKLYSDSKVSDFFSNLTINQSIGFLNEWNASRNHREQIYISYDSTNKVCQAGDIDIAEFGHSKSGDDKPIINYSLAYDHENKEPLFYEEYPGSIVDVSQLQYMLEKAKGYGYKKVGFILDRGYFSKENIHFMDKNGYDFVIMVKGMKKFVHELIRENRGTFEEDRKTSIRKHKTNGITVKRQLFPSDVKERYFHIYYSNRKHASERELLEAKIDRMARALKKLEGQAVRIGTGFEKYFDLIYYHPGKEDEKFVMARERTDVVNEEIKLCGYFCIITSKKMTAKDALELYKSRDASEKLFRGDKSYLGNRSLRVQSDASAEAKIFIEFLALIIRSKMYTCLKNAVTEDEKKQNYMTVPAALKELEKIEMICHLDYIYRLDHAVTATQKTILKAFGIDANYVKLQATMISDQLR</sequence>
<reference evidence="3 4" key="1">
    <citation type="journal article" date="2022" name="Genome Biol. Evol.">
        <title>Host diet, physiology and behaviors set the stage for Lachnospiraceae cladogenesis.</title>
        <authorList>
            <person name="Vera-Ponce De Leon A."/>
            <person name="Schneider M."/>
            <person name="Jahnes B.C."/>
            <person name="Sadowski V."/>
            <person name="Camuy-Velez L.A."/>
            <person name="Duan J."/>
            <person name="Sabree Z.L."/>
        </authorList>
    </citation>
    <scope>NUCLEOTIDE SEQUENCE [LARGE SCALE GENOMIC DNA]</scope>
    <source>
        <strain evidence="3 4">PAL227</strain>
    </source>
</reference>
<protein>
    <submittedName>
        <fullName evidence="3">Transposase</fullName>
    </submittedName>
</protein>
<keyword evidence="4" id="KW-1185">Reference proteome</keyword>